<dbReference type="GO" id="GO:0000976">
    <property type="term" value="F:transcription cis-regulatory region binding"/>
    <property type="evidence" value="ECO:0007669"/>
    <property type="project" value="UniProtKB-ARBA"/>
</dbReference>
<keyword evidence="6" id="KW-0539">Nucleus</keyword>
<accession>A0A3L6G5V8</accession>
<dbReference type="AlphaFoldDB" id="A0A3L6G5V8"/>
<dbReference type="EMBL" id="NCVQ01000002">
    <property type="protein sequence ID" value="PWZ43628.1"/>
    <property type="molecule type" value="Genomic_DNA"/>
</dbReference>
<gene>
    <name evidence="10" type="primary">MYB4_2</name>
    <name evidence="10" type="ORF">Zm00014a_035222</name>
</gene>
<dbReference type="Proteomes" id="UP000251960">
    <property type="component" value="Chromosome 10"/>
</dbReference>
<dbReference type="Pfam" id="PF00249">
    <property type="entry name" value="Myb_DNA-binding"/>
    <property type="match status" value="2"/>
</dbReference>
<dbReference type="ExpressionAtlas" id="A0A3L6G5V8">
    <property type="expression patterns" value="baseline and differential"/>
</dbReference>
<dbReference type="GO" id="GO:1901141">
    <property type="term" value="P:regulation of lignin biosynthetic process"/>
    <property type="evidence" value="ECO:0007669"/>
    <property type="project" value="UniProtKB-ARBA"/>
</dbReference>
<feature type="domain" description="Myb-like" evidence="8">
    <location>
        <begin position="9"/>
        <end position="61"/>
    </location>
</feature>
<keyword evidence="3" id="KW-0805">Transcription regulation</keyword>
<feature type="domain" description="HTH myb-type" evidence="9">
    <location>
        <begin position="9"/>
        <end position="61"/>
    </location>
</feature>
<evidence type="ECO:0000259" key="9">
    <source>
        <dbReference type="PROSITE" id="PS51294"/>
    </source>
</evidence>
<dbReference type="InterPro" id="IPR009057">
    <property type="entry name" value="Homeodomain-like_sf"/>
</dbReference>
<dbReference type="GO" id="GO:0003700">
    <property type="term" value="F:DNA-binding transcription factor activity"/>
    <property type="evidence" value="ECO:0007669"/>
    <property type="project" value="UniProtKB-ARBA"/>
</dbReference>
<dbReference type="PANTHER" id="PTHR10641">
    <property type="entry name" value="MYB FAMILY TRANSCRIPTION FACTOR"/>
    <property type="match status" value="1"/>
</dbReference>
<dbReference type="FunFam" id="1.10.10.60:FF:000001">
    <property type="entry name" value="MYB-related transcription factor"/>
    <property type="match status" value="1"/>
</dbReference>
<feature type="domain" description="HTH myb-type" evidence="9">
    <location>
        <begin position="62"/>
        <end position="116"/>
    </location>
</feature>
<dbReference type="SMART" id="SM00717">
    <property type="entry name" value="SANT"/>
    <property type="match status" value="2"/>
</dbReference>
<dbReference type="CDD" id="cd00167">
    <property type="entry name" value="SANT"/>
    <property type="match status" value="2"/>
</dbReference>
<evidence type="ECO:0000259" key="8">
    <source>
        <dbReference type="PROSITE" id="PS50090"/>
    </source>
</evidence>
<keyword evidence="4" id="KW-0238">DNA-binding</keyword>
<proteinExistence type="predicted"/>
<evidence type="ECO:0000256" key="3">
    <source>
        <dbReference type="ARBA" id="ARBA00023015"/>
    </source>
</evidence>
<organism evidence="10">
    <name type="scientific">Zea mays</name>
    <name type="common">Maize</name>
    <dbReference type="NCBI Taxonomy" id="4577"/>
    <lineage>
        <taxon>Eukaryota</taxon>
        <taxon>Viridiplantae</taxon>
        <taxon>Streptophyta</taxon>
        <taxon>Embryophyta</taxon>
        <taxon>Tracheophyta</taxon>
        <taxon>Spermatophyta</taxon>
        <taxon>Magnoliopsida</taxon>
        <taxon>Liliopsida</taxon>
        <taxon>Poales</taxon>
        <taxon>Poaceae</taxon>
        <taxon>PACMAD clade</taxon>
        <taxon>Panicoideae</taxon>
        <taxon>Andropogonodae</taxon>
        <taxon>Andropogoneae</taxon>
        <taxon>Tripsacinae</taxon>
        <taxon>Zea</taxon>
    </lineage>
</organism>
<dbReference type="Gene3D" id="1.10.10.60">
    <property type="entry name" value="Homeodomain-like"/>
    <property type="match status" value="2"/>
</dbReference>
<evidence type="ECO:0000256" key="1">
    <source>
        <dbReference type="ARBA" id="ARBA00004123"/>
    </source>
</evidence>
<sequence length="278" mass="30374">MGRAPCCEKMGLKRGPWTPEEDKILVAHIQSFGHSNWRALPKQAGLLRCGKSCRLRWINYLRPDIKRGNFSKEEEDAIITLHEQLGNRWSAIAARLPGRTDNEIKNVWHTHLKKRLEPTTKQLEQEQHGAHAGGDAARKRSRPKRAGARKTTTAAVAPSTTAPASPERSAASSSVTESTEQEQGNTGTSSPGFPKDESFTSSSEAAEEFQFDDTFWSETLSMPLDSFDDVPTEPCSSGAFGDVAASSSSSSVGADADLDYWLGVFMKSGDAHQQLPQV</sequence>
<evidence type="ECO:0000313" key="10">
    <source>
        <dbReference type="EMBL" id="PWZ43628.1"/>
    </source>
</evidence>
<dbReference type="InterPro" id="IPR001005">
    <property type="entry name" value="SANT/Myb"/>
</dbReference>
<name>A0A3L6G5V8_MAIZE</name>
<dbReference type="InterPro" id="IPR015495">
    <property type="entry name" value="Myb_TF_plants"/>
</dbReference>
<dbReference type="PROSITE" id="PS51294">
    <property type="entry name" value="HTH_MYB"/>
    <property type="match status" value="2"/>
</dbReference>
<feature type="compositionally biased region" description="Basic residues" evidence="7">
    <location>
        <begin position="139"/>
        <end position="148"/>
    </location>
</feature>
<feature type="compositionally biased region" description="Low complexity" evidence="7">
    <location>
        <begin position="149"/>
        <end position="183"/>
    </location>
</feature>
<reference evidence="10" key="1">
    <citation type="journal article" date="2018" name="Nat. Genet.">
        <title>Extensive intraspecific gene order and gene structural variations between Mo17 and other maize genomes.</title>
        <authorList>
            <person name="Sun S."/>
            <person name="Zhou Y."/>
            <person name="Chen J."/>
            <person name="Shi J."/>
            <person name="Zhao H."/>
            <person name="Zhao H."/>
            <person name="Song W."/>
            <person name="Zhang M."/>
            <person name="Cui Y."/>
            <person name="Dong X."/>
            <person name="Liu H."/>
            <person name="Ma X."/>
            <person name="Jiao Y."/>
            <person name="Wang B."/>
            <person name="Wei X."/>
            <person name="Stein J.C."/>
            <person name="Glaubitz J.C."/>
            <person name="Lu F."/>
            <person name="Yu G."/>
            <person name="Liang C."/>
            <person name="Fengler K."/>
            <person name="Li B."/>
            <person name="Rafalski A."/>
            <person name="Schnable P.S."/>
            <person name="Ware D.H."/>
            <person name="Buckler E.S."/>
            <person name="Lai J."/>
        </authorList>
    </citation>
    <scope>NUCLEOTIDE SEQUENCE [LARGE SCALE GENOMIC DNA]</scope>
    <source>
        <tissue evidence="10">Seedling</tissue>
    </source>
</reference>
<dbReference type="InterPro" id="IPR017930">
    <property type="entry name" value="Myb_dom"/>
</dbReference>
<dbReference type="GO" id="GO:0005634">
    <property type="term" value="C:nucleus"/>
    <property type="evidence" value="ECO:0007669"/>
    <property type="project" value="UniProtKB-SubCell"/>
</dbReference>
<evidence type="ECO:0000256" key="7">
    <source>
        <dbReference type="SAM" id="MobiDB-lite"/>
    </source>
</evidence>
<dbReference type="SUPFAM" id="SSF46689">
    <property type="entry name" value="Homeodomain-like"/>
    <property type="match status" value="1"/>
</dbReference>
<evidence type="ECO:0000256" key="4">
    <source>
        <dbReference type="ARBA" id="ARBA00023125"/>
    </source>
</evidence>
<feature type="domain" description="Myb-like" evidence="8">
    <location>
        <begin position="62"/>
        <end position="112"/>
    </location>
</feature>
<feature type="compositionally biased region" description="Basic and acidic residues" evidence="7">
    <location>
        <begin position="118"/>
        <end position="129"/>
    </location>
</feature>
<keyword evidence="5" id="KW-0804">Transcription</keyword>
<dbReference type="PROSITE" id="PS50090">
    <property type="entry name" value="MYB_LIKE"/>
    <property type="match status" value="2"/>
</dbReference>
<evidence type="ECO:0000256" key="6">
    <source>
        <dbReference type="ARBA" id="ARBA00023242"/>
    </source>
</evidence>
<dbReference type="PANTHER" id="PTHR10641:SF1406">
    <property type="entry name" value="TRANSCRIPTION FACTOR MYB15"/>
    <property type="match status" value="1"/>
</dbReference>
<comment type="caution">
    <text evidence="10">The sequence shown here is derived from an EMBL/GenBank/DDBJ whole genome shotgun (WGS) entry which is preliminary data.</text>
</comment>
<comment type="subcellular location">
    <subcellularLocation>
        <location evidence="1">Nucleus</location>
    </subcellularLocation>
</comment>
<evidence type="ECO:0000256" key="5">
    <source>
        <dbReference type="ARBA" id="ARBA00023163"/>
    </source>
</evidence>
<keyword evidence="2" id="KW-0677">Repeat</keyword>
<protein>
    <submittedName>
        <fullName evidence="10">Myb-related protein Myb4</fullName>
    </submittedName>
</protein>
<dbReference type="FunFam" id="1.10.10.60:FF:000316">
    <property type="entry name" value="Transcription factor MYB15"/>
    <property type="match status" value="1"/>
</dbReference>
<evidence type="ECO:0000256" key="2">
    <source>
        <dbReference type="ARBA" id="ARBA00022737"/>
    </source>
</evidence>
<feature type="region of interest" description="Disordered" evidence="7">
    <location>
        <begin position="118"/>
        <end position="207"/>
    </location>
</feature>